<evidence type="ECO:0000256" key="3">
    <source>
        <dbReference type="SAM" id="Phobius"/>
    </source>
</evidence>
<organism evidence="4 5">
    <name type="scientific">Peptoclostridium litorale DSM 5388</name>
    <dbReference type="NCBI Taxonomy" id="1121324"/>
    <lineage>
        <taxon>Bacteria</taxon>
        <taxon>Bacillati</taxon>
        <taxon>Bacillota</taxon>
        <taxon>Clostridia</taxon>
        <taxon>Peptostreptococcales</taxon>
        <taxon>Peptoclostridiaceae</taxon>
        <taxon>Peptoclostridium</taxon>
    </lineage>
</organism>
<dbReference type="GO" id="GO:1990281">
    <property type="term" value="C:efflux pump complex"/>
    <property type="evidence" value="ECO:0007669"/>
    <property type="project" value="TreeGrafter"/>
</dbReference>
<dbReference type="RefSeq" id="WP_038265745.1">
    <property type="nucleotide sequence ID" value="NZ_FSRH01000017.1"/>
</dbReference>
<keyword evidence="3" id="KW-0472">Membrane</keyword>
<dbReference type="STRING" id="1121324.CLIT_13c00190"/>
<dbReference type="eggNOG" id="COG0845">
    <property type="taxonomic scope" value="Bacteria"/>
</dbReference>
<dbReference type="NCBIfam" id="TIGR01730">
    <property type="entry name" value="RND_mfp"/>
    <property type="match status" value="1"/>
</dbReference>
<proteinExistence type="inferred from homology"/>
<dbReference type="OrthoDB" id="250565at2"/>
<dbReference type="PANTHER" id="PTHR30469">
    <property type="entry name" value="MULTIDRUG RESISTANCE PROTEIN MDTA"/>
    <property type="match status" value="1"/>
</dbReference>
<dbReference type="PANTHER" id="PTHR30469:SF33">
    <property type="entry name" value="SLR1207 PROTEIN"/>
    <property type="match status" value="1"/>
</dbReference>
<dbReference type="AlphaFoldDB" id="A0A069RKF5"/>
<feature type="transmembrane region" description="Helical" evidence="3">
    <location>
        <begin position="12"/>
        <end position="29"/>
    </location>
</feature>
<keyword evidence="5" id="KW-1185">Reference proteome</keyword>
<dbReference type="Gene3D" id="2.40.420.20">
    <property type="match status" value="1"/>
</dbReference>
<accession>A0A069RKF5</accession>
<evidence type="ECO:0000256" key="1">
    <source>
        <dbReference type="ARBA" id="ARBA00009477"/>
    </source>
</evidence>
<protein>
    <submittedName>
        <fullName evidence="4">Efflux transporter, RND family, MFP subunit</fullName>
    </submittedName>
</protein>
<name>A0A069RKF5_PEPLI</name>
<dbReference type="Proteomes" id="UP000027946">
    <property type="component" value="Unassembled WGS sequence"/>
</dbReference>
<comment type="caution">
    <text evidence="4">The sequence shown here is derived from an EMBL/GenBank/DDBJ whole genome shotgun (WGS) entry which is preliminary data.</text>
</comment>
<keyword evidence="3" id="KW-0812">Transmembrane</keyword>
<gene>
    <name evidence="4" type="ORF">CLIT_13c00190</name>
</gene>
<sequence length="422" mass="47440">MKNKKILKKSLKWIVAVLIVIALIILYLYESTKPLEVEGQRVQKIDIRDTFEEEGTVEAAYEDDIYSSQSGEIQSLNIREGQRIKSGDVILSMDTSELERGIDQLEGQLKSISGQQNTETLLGKEEAIESQRLSVENARKEYEEALKGYERGTGLYEQEAISQDDIERLKKEMEIAENVMNQQIQALSALESQYSDPQARLLYFQGQREAVRAQIELFRYKIGKSRIYAGKAGIVKSVNVDEKQYIAPGQSIATLIGDGGIEVESRVLAKDAVDLRPGMDVKIVLEHEPDDFTFEGSIKRINPYASESVSAIGLVERRVDVKIDLRGDYSILKPGYSVDVEFLKRSQKGAIAVPKRAIFKHEGEDAIWKIVSEKAVIQKVSVGYETDDYSIIDSGLDEGDIVILNHKTDGLDIDKRVKPVFQ</sequence>
<dbReference type="Gene3D" id="1.10.287.470">
    <property type="entry name" value="Helix hairpin bin"/>
    <property type="match status" value="1"/>
</dbReference>
<feature type="coiled-coil region" evidence="2">
    <location>
        <begin position="125"/>
        <end position="193"/>
    </location>
</feature>
<comment type="similarity">
    <text evidence="1">Belongs to the membrane fusion protein (MFP) (TC 8.A.1) family.</text>
</comment>
<dbReference type="EMBL" id="JJMM01000013">
    <property type="protein sequence ID" value="KDR94697.1"/>
    <property type="molecule type" value="Genomic_DNA"/>
</dbReference>
<dbReference type="SUPFAM" id="SSF111369">
    <property type="entry name" value="HlyD-like secretion proteins"/>
    <property type="match status" value="1"/>
</dbReference>
<dbReference type="Gene3D" id="2.40.50.100">
    <property type="match status" value="1"/>
</dbReference>
<dbReference type="InterPro" id="IPR006143">
    <property type="entry name" value="RND_pump_MFP"/>
</dbReference>
<reference evidence="4 5" key="1">
    <citation type="submission" date="2014-03" db="EMBL/GenBank/DDBJ databases">
        <title>Genome sequence of Clostridium litorale W6, DSM 5388.</title>
        <authorList>
            <person name="Poehlein A."/>
            <person name="Jagirdar A."/>
            <person name="Khonsari B."/>
            <person name="Chibani C.M."/>
            <person name="Gutierrez Gutierrez D.A."/>
            <person name="Davydova E."/>
            <person name="Alghaithi H.S."/>
            <person name="Nair K.P."/>
            <person name="Dhamotharan K."/>
            <person name="Chandran L."/>
            <person name="G W."/>
            <person name="Daniel R."/>
        </authorList>
    </citation>
    <scope>NUCLEOTIDE SEQUENCE [LARGE SCALE GENOMIC DNA]</scope>
    <source>
        <strain evidence="4 5">W6</strain>
    </source>
</reference>
<dbReference type="Gene3D" id="2.40.30.170">
    <property type="match status" value="1"/>
</dbReference>
<evidence type="ECO:0000256" key="2">
    <source>
        <dbReference type="SAM" id="Coils"/>
    </source>
</evidence>
<keyword evidence="2" id="KW-0175">Coiled coil</keyword>
<evidence type="ECO:0000313" key="5">
    <source>
        <dbReference type="Proteomes" id="UP000027946"/>
    </source>
</evidence>
<evidence type="ECO:0000313" key="4">
    <source>
        <dbReference type="EMBL" id="KDR94697.1"/>
    </source>
</evidence>
<keyword evidence="3" id="KW-1133">Transmembrane helix</keyword>
<dbReference type="GO" id="GO:0015562">
    <property type="term" value="F:efflux transmembrane transporter activity"/>
    <property type="evidence" value="ECO:0007669"/>
    <property type="project" value="TreeGrafter"/>
</dbReference>